<feature type="region of interest" description="Disordered" evidence="1">
    <location>
        <begin position="35"/>
        <end position="72"/>
    </location>
</feature>
<keyword evidence="3" id="KW-1185">Reference proteome</keyword>
<evidence type="ECO:0000256" key="1">
    <source>
        <dbReference type="SAM" id="MobiDB-lite"/>
    </source>
</evidence>
<name>A0A5C1YC83_9MICO</name>
<dbReference type="RefSeq" id="WP_149325914.1">
    <property type="nucleotide sequence ID" value="NZ_CP043504.1"/>
</dbReference>
<dbReference type="Proteomes" id="UP000322159">
    <property type="component" value="Chromosome"/>
</dbReference>
<feature type="compositionally biased region" description="Low complexity" evidence="1">
    <location>
        <begin position="54"/>
        <end position="70"/>
    </location>
</feature>
<evidence type="ECO:0000313" key="3">
    <source>
        <dbReference type="Proteomes" id="UP000322159"/>
    </source>
</evidence>
<sequence>MSPLPTSRRPIIRRAGAALLVVALGTTLAACGLAQQESPPELDPTVSQEPRDLPSASPSASPSEDPAADSLTDDDITNIEEAISSGNTAAIEGYLADPTRVLIAASEADDLFSPVDAVLSLDYVQPGLGTWDFALPPDTVDRYRTSQYYGEFFPDDVIVGRSDDNAIVAFSPEGGTIDTIFMSANEEFLFY</sequence>
<protein>
    <submittedName>
        <fullName evidence="2">Uncharacterized protein</fullName>
    </submittedName>
</protein>
<accession>A0A5C1YC83</accession>
<organism evidence="2 3">
    <name type="scientific">Protaetiibacter larvae</name>
    <dbReference type="NCBI Taxonomy" id="2592654"/>
    <lineage>
        <taxon>Bacteria</taxon>
        <taxon>Bacillati</taxon>
        <taxon>Actinomycetota</taxon>
        <taxon>Actinomycetes</taxon>
        <taxon>Micrococcales</taxon>
        <taxon>Microbacteriaceae</taxon>
        <taxon>Protaetiibacter</taxon>
    </lineage>
</organism>
<proteinExistence type="predicted"/>
<dbReference type="KEGG" id="lyk:FLP23_11080"/>
<dbReference type="EMBL" id="CP043504">
    <property type="protein sequence ID" value="QEO10497.1"/>
    <property type="molecule type" value="Genomic_DNA"/>
</dbReference>
<dbReference type="OrthoDB" id="5120053at2"/>
<dbReference type="AlphaFoldDB" id="A0A5C1YC83"/>
<reference evidence="2 3" key="1">
    <citation type="submission" date="2019-09" db="EMBL/GenBank/DDBJ databases">
        <title>Genome sequencing of strain KACC 19322.</title>
        <authorList>
            <person name="Heo J."/>
            <person name="Kim S.-J."/>
            <person name="Kim J.-S."/>
            <person name="Hong S.-B."/>
            <person name="Kwon S.-W."/>
        </authorList>
    </citation>
    <scope>NUCLEOTIDE SEQUENCE [LARGE SCALE GENOMIC DNA]</scope>
    <source>
        <strain evidence="2 3">KACC 19322</strain>
    </source>
</reference>
<gene>
    <name evidence="2" type="ORF">FLP23_11080</name>
</gene>
<evidence type="ECO:0000313" key="2">
    <source>
        <dbReference type="EMBL" id="QEO10497.1"/>
    </source>
</evidence>